<dbReference type="NCBIfam" id="TIGR02543">
    <property type="entry name" value="List_Bact_rpt"/>
    <property type="match status" value="5"/>
</dbReference>
<keyword evidence="5" id="KW-1185">Reference proteome</keyword>
<reference evidence="5" key="1">
    <citation type="submission" date="2023-07" db="EMBL/GenBank/DDBJ databases">
        <title>Novel Mycoplasma species identified in domestic and wild animals.</title>
        <authorList>
            <person name="Volokhov D.V."/>
            <person name="Furtak V.A."/>
            <person name="Zagorodnyaya T.A."/>
        </authorList>
    </citation>
    <scope>NUCLEOTIDE SEQUENCE [LARGE SCALE GENOMIC DNA]</scope>
    <source>
        <strain evidence="5">92-19</strain>
    </source>
</reference>
<dbReference type="Pfam" id="PF09479">
    <property type="entry name" value="Flg_new"/>
    <property type="match status" value="8"/>
</dbReference>
<evidence type="ECO:0000256" key="2">
    <source>
        <dbReference type="SAM" id="Phobius"/>
    </source>
</evidence>
<dbReference type="InterPro" id="IPR042229">
    <property type="entry name" value="Listeria/Bacterioides_rpt_sf"/>
</dbReference>
<evidence type="ECO:0000256" key="1">
    <source>
        <dbReference type="ARBA" id="ARBA00004196"/>
    </source>
</evidence>
<evidence type="ECO:0000259" key="3">
    <source>
        <dbReference type="Pfam" id="PF18998"/>
    </source>
</evidence>
<evidence type="ECO:0000313" key="4">
    <source>
        <dbReference type="EMBL" id="MCU0104588.1"/>
    </source>
</evidence>
<feature type="domain" description="Bacterial repeat" evidence="3">
    <location>
        <begin position="567"/>
        <end position="640"/>
    </location>
</feature>
<dbReference type="Pfam" id="PF18998">
    <property type="entry name" value="Flg_new_2"/>
    <property type="match status" value="1"/>
</dbReference>
<sequence length="1321" mass="143941">MKHLQNKLLQLFFMCVMVLTIWGFTSPVMKVQAENTAPDCGELTNWVALSQTGGQLSAGNYYLPNDVTLQNNITISNGTINLNLNSNILTGAFGSDQSIFRVTNGTLNIYDCSAVKKVHNYKIKSVEGDLTQDIYTNQLAYSNKLFQRYYDFSEVGDGIIEGGIITGGHKFSTKTDLKSNYNYAGGGSAILIGNSGGVVNFYGGTLSGNTSTTLSQWGGKRERSGTVGVMDGGTFNFYQGQIIGNSSRYGGAGIYLFGSSYMPARVNIYGGIIEDNYSHDTAYNFQNTSSMFIGGGGIATDNVGNGASILSLSGSPKIINNKAYDFASNQYISTNLNYSTESVNSIKILDKLYTEQAGVKTYASIGLWGGAGEQLTSNYTLNGNTHEDVNKIFFSDNPAQAVAYNTSNGELRYVVSNLNTLTYHSNNGLLQTSSISVVDKISISMNMFSKIGHIFSHWNTIADDTGTRYEPDDILTLSNNQALYAIWTPATYTLSYQTNGGRFNAGVPQSYTYSTTQALPIPVWTGKTFEGWFDNALLTGSPLTQIEETTVGNLTLYAKWSGVSQHTITSAAGLNGSIYPSGSIIYNGTSQDYWVIPANGYKIGTFTVDGVDKRSAISNNKYVVSGVTSDVNIEVTFEKIATTDITVFASSGQQGSITPNGFSVAGIGQSITYYMTPNPGYRISDVKVNGVSVGAVSSYTLSNITSTQSIIVEFSPLNTIIQSPVSFNLNGGQFMGIYVLPSTYTEGLGLQLPSASELSKANHTFAGWFDNESLNGTPSTYIAVSDTGEQTYWAKWVKDSTTITFESNGGDAVAAIQQVEGTNIDAPNPPTKIGYTFAGWYSDSTLTTAYVFNTMPAESMTLYAKWIVNAYNIHFESNGGSAVTTITQNFDTVVTKPVDPTKLGHTFGGWYLDSTLTTAYVFNTMPASDVTLYAKWTINAYNIQFESNGGSAVTTITQNFDTVVTKPVDPTKLGHTFGGWYSDSTLTTAYVFNTMPAVDITFYAKWSINAYNIQFESNGGSAVTTITQNFDTVVTKPVDPTKLGHTFGGWYLDSTLTTAYVFNTMPAVDITLYAKWTVNTYTITFDTKGGSVIQTVSLEFGEAIDEPNIPTKSGFIFNGWNQLLPAVMPAEDIVLVAFWLKVSDTSSEHGSSNSLDLINAIDPALVVQKDVEVSIVFERKLPTNISETVKSSIESLLKQNQKYAIMDIRVILKAQGQSDIEINELNEKISITLVLSKAEQGHKNYQIIAVHNGQAKVIDSVYNAEDKTITFETDQFSTFAIVYQTNSQQWGWWFLILLIPIGFVAYKYRNNWLSLINKKQN</sequence>
<feature type="transmembrane region" description="Helical" evidence="2">
    <location>
        <begin position="1290"/>
        <end position="1308"/>
    </location>
</feature>
<keyword evidence="2" id="KW-0472">Membrane</keyword>
<dbReference type="Proteomes" id="UP001209076">
    <property type="component" value="Unassembled WGS sequence"/>
</dbReference>
<dbReference type="Gene3D" id="2.60.40.4270">
    <property type="entry name" value="Listeria-Bacteroides repeat domain"/>
    <property type="match status" value="8"/>
</dbReference>
<evidence type="ECO:0000313" key="5">
    <source>
        <dbReference type="Proteomes" id="UP001209076"/>
    </source>
</evidence>
<gene>
    <name evidence="4" type="ORF">N7603_02845</name>
</gene>
<accession>A0ABT2PY65</accession>
<comment type="subcellular location">
    <subcellularLocation>
        <location evidence="1">Cell envelope</location>
    </subcellularLocation>
</comment>
<organism evidence="4 5">
    <name type="scientific">Paracholeplasma vituli</name>
    <dbReference type="NCBI Taxonomy" id="69473"/>
    <lineage>
        <taxon>Bacteria</taxon>
        <taxon>Bacillati</taxon>
        <taxon>Mycoplasmatota</taxon>
        <taxon>Mollicutes</taxon>
        <taxon>Acholeplasmatales</taxon>
        <taxon>Acholeplasmataceae</taxon>
        <taxon>Paracholeplasma</taxon>
    </lineage>
</organism>
<keyword evidence="2" id="KW-1133">Transmembrane helix</keyword>
<keyword evidence="2" id="KW-0812">Transmembrane</keyword>
<dbReference type="InterPro" id="IPR044060">
    <property type="entry name" value="Bacterial_rp_domain"/>
</dbReference>
<comment type="caution">
    <text evidence="4">The sequence shown here is derived from an EMBL/GenBank/DDBJ whole genome shotgun (WGS) entry which is preliminary data.</text>
</comment>
<dbReference type="RefSeq" id="WP_262095831.1">
    <property type="nucleotide sequence ID" value="NZ_JAOEGN010000004.1"/>
</dbReference>
<protein>
    <submittedName>
        <fullName evidence="4">InlB B-repeat-containing protein</fullName>
    </submittedName>
</protein>
<proteinExistence type="predicted"/>
<dbReference type="InterPro" id="IPR013378">
    <property type="entry name" value="InlB-like_B-rpt"/>
</dbReference>
<name>A0ABT2PY65_9MOLU</name>
<dbReference type="EMBL" id="JAOEGN010000004">
    <property type="protein sequence ID" value="MCU0104588.1"/>
    <property type="molecule type" value="Genomic_DNA"/>
</dbReference>